<gene>
    <name evidence="3" type="ORF">CCY01nite_30680</name>
</gene>
<dbReference type="SUPFAM" id="SSF55008">
    <property type="entry name" value="HMA, heavy metal-associated domain"/>
    <property type="match status" value="1"/>
</dbReference>
<evidence type="ECO:0000256" key="1">
    <source>
        <dbReference type="SAM" id="SignalP"/>
    </source>
</evidence>
<dbReference type="Pfam" id="PF00403">
    <property type="entry name" value="HMA"/>
    <property type="match status" value="1"/>
</dbReference>
<feature type="signal peptide" evidence="1">
    <location>
        <begin position="1"/>
        <end position="20"/>
    </location>
</feature>
<evidence type="ECO:0000313" key="3">
    <source>
        <dbReference type="EMBL" id="GEP96808.1"/>
    </source>
</evidence>
<feature type="chain" id="PRO_5022178265" description="HMA domain-containing protein" evidence="1">
    <location>
        <begin position="21"/>
        <end position="125"/>
    </location>
</feature>
<dbReference type="GO" id="GO:0046872">
    <property type="term" value="F:metal ion binding"/>
    <property type="evidence" value="ECO:0007669"/>
    <property type="project" value="InterPro"/>
</dbReference>
<dbReference type="OrthoDB" id="5513217at2"/>
<dbReference type="AlphaFoldDB" id="A0A512RM77"/>
<dbReference type="CDD" id="cd00371">
    <property type="entry name" value="HMA"/>
    <property type="match status" value="1"/>
</dbReference>
<dbReference type="Gene3D" id="3.30.70.100">
    <property type="match status" value="1"/>
</dbReference>
<keyword evidence="4" id="KW-1185">Reference proteome</keyword>
<dbReference type="InterPro" id="IPR006121">
    <property type="entry name" value="HMA_dom"/>
</dbReference>
<dbReference type="EMBL" id="BKAU01000002">
    <property type="protein sequence ID" value="GEP96808.1"/>
    <property type="molecule type" value="Genomic_DNA"/>
</dbReference>
<evidence type="ECO:0000313" key="4">
    <source>
        <dbReference type="Proteomes" id="UP000321436"/>
    </source>
</evidence>
<keyword evidence="1" id="KW-0732">Signal</keyword>
<proteinExistence type="predicted"/>
<feature type="domain" description="HMA" evidence="2">
    <location>
        <begin position="28"/>
        <end position="94"/>
    </location>
</feature>
<dbReference type="PROSITE" id="PS50846">
    <property type="entry name" value="HMA_2"/>
    <property type="match status" value="1"/>
</dbReference>
<reference evidence="3 4" key="1">
    <citation type="submission" date="2019-07" db="EMBL/GenBank/DDBJ databases">
        <title>Whole genome shotgun sequence of Chitinophaga cymbidii NBRC 109752.</title>
        <authorList>
            <person name="Hosoyama A."/>
            <person name="Uohara A."/>
            <person name="Ohji S."/>
            <person name="Ichikawa N."/>
        </authorList>
    </citation>
    <scope>NUCLEOTIDE SEQUENCE [LARGE SCALE GENOMIC DNA]</scope>
    <source>
        <strain evidence="3 4">NBRC 109752</strain>
    </source>
</reference>
<dbReference type="InterPro" id="IPR036163">
    <property type="entry name" value="HMA_dom_sf"/>
</dbReference>
<dbReference type="Proteomes" id="UP000321436">
    <property type="component" value="Unassembled WGS sequence"/>
</dbReference>
<name>A0A512RM77_9BACT</name>
<comment type="caution">
    <text evidence="3">The sequence shown here is derived from an EMBL/GenBank/DDBJ whole genome shotgun (WGS) entry which is preliminary data.</text>
</comment>
<accession>A0A512RM77</accession>
<protein>
    <recommendedName>
        <fullName evidence="2">HMA domain-containing protein</fullName>
    </recommendedName>
</protein>
<sequence length="125" mass="13787">MRTIKLVLVLLLCGAGAAMAQVKKGTLATAKISVPTVQCKMCKERIERYFYQEEGVKSMLVDYKKKVATVKYYTDRTNVENIKTGIANAGYDADDVTANEDSYKELPKCCKKPEDGGGPEPKKKG</sequence>
<organism evidence="3 4">
    <name type="scientific">Chitinophaga cymbidii</name>
    <dbReference type="NCBI Taxonomy" id="1096750"/>
    <lineage>
        <taxon>Bacteria</taxon>
        <taxon>Pseudomonadati</taxon>
        <taxon>Bacteroidota</taxon>
        <taxon>Chitinophagia</taxon>
        <taxon>Chitinophagales</taxon>
        <taxon>Chitinophagaceae</taxon>
        <taxon>Chitinophaga</taxon>
    </lineage>
</organism>
<dbReference type="RefSeq" id="WP_146863503.1">
    <property type="nucleotide sequence ID" value="NZ_BKAU01000002.1"/>
</dbReference>
<evidence type="ECO:0000259" key="2">
    <source>
        <dbReference type="PROSITE" id="PS50846"/>
    </source>
</evidence>